<evidence type="ECO:0000313" key="2">
    <source>
        <dbReference type="EMBL" id="KAF9457942.1"/>
    </source>
</evidence>
<dbReference type="EMBL" id="MU150354">
    <property type="protein sequence ID" value="KAF9457942.1"/>
    <property type="molecule type" value="Genomic_DNA"/>
</dbReference>
<reference evidence="2" key="1">
    <citation type="submission" date="2020-11" db="EMBL/GenBank/DDBJ databases">
        <authorList>
            <consortium name="DOE Joint Genome Institute"/>
            <person name="Ahrendt S."/>
            <person name="Riley R."/>
            <person name="Andreopoulos W."/>
            <person name="Labutti K."/>
            <person name="Pangilinan J."/>
            <person name="Ruiz-Duenas F.J."/>
            <person name="Barrasa J.M."/>
            <person name="Sanchez-Garcia M."/>
            <person name="Camarero S."/>
            <person name="Miyauchi S."/>
            <person name="Serrano A."/>
            <person name="Linde D."/>
            <person name="Babiker R."/>
            <person name="Drula E."/>
            <person name="Ayuso-Fernandez I."/>
            <person name="Pacheco R."/>
            <person name="Padilla G."/>
            <person name="Ferreira P."/>
            <person name="Barriuso J."/>
            <person name="Kellner H."/>
            <person name="Castanera R."/>
            <person name="Alfaro M."/>
            <person name="Ramirez L."/>
            <person name="Pisabarro A.G."/>
            <person name="Kuo A."/>
            <person name="Tritt A."/>
            <person name="Lipzen A."/>
            <person name="He G."/>
            <person name="Yan M."/>
            <person name="Ng V."/>
            <person name="Cullen D."/>
            <person name="Martin F."/>
            <person name="Rosso M.-N."/>
            <person name="Henrissat B."/>
            <person name="Hibbett D."/>
            <person name="Martinez A.T."/>
            <person name="Grigoriev I.V."/>
        </authorList>
    </citation>
    <scope>NUCLEOTIDE SEQUENCE</scope>
    <source>
        <strain evidence="2">CBS 247.69</strain>
    </source>
</reference>
<dbReference type="Proteomes" id="UP000807353">
    <property type="component" value="Unassembled WGS sequence"/>
</dbReference>
<protein>
    <submittedName>
        <fullName evidence="2">Uncharacterized protein</fullName>
    </submittedName>
</protein>
<organism evidence="2 3">
    <name type="scientific">Collybia nuda</name>
    <dbReference type="NCBI Taxonomy" id="64659"/>
    <lineage>
        <taxon>Eukaryota</taxon>
        <taxon>Fungi</taxon>
        <taxon>Dikarya</taxon>
        <taxon>Basidiomycota</taxon>
        <taxon>Agaricomycotina</taxon>
        <taxon>Agaricomycetes</taxon>
        <taxon>Agaricomycetidae</taxon>
        <taxon>Agaricales</taxon>
        <taxon>Tricholomatineae</taxon>
        <taxon>Clitocybaceae</taxon>
        <taxon>Collybia</taxon>
    </lineage>
</organism>
<proteinExistence type="predicted"/>
<keyword evidence="1" id="KW-0732">Signal</keyword>
<dbReference type="AlphaFoldDB" id="A0A9P6CA60"/>
<dbReference type="OrthoDB" id="3266934at2759"/>
<keyword evidence="3" id="KW-1185">Reference proteome</keyword>
<feature type="signal peptide" evidence="1">
    <location>
        <begin position="1"/>
        <end position="21"/>
    </location>
</feature>
<evidence type="ECO:0000313" key="3">
    <source>
        <dbReference type="Proteomes" id="UP000807353"/>
    </source>
</evidence>
<name>A0A9P6CA60_9AGAR</name>
<evidence type="ECO:0000256" key="1">
    <source>
        <dbReference type="SAM" id="SignalP"/>
    </source>
</evidence>
<feature type="chain" id="PRO_5040460623" evidence="1">
    <location>
        <begin position="22"/>
        <end position="229"/>
    </location>
</feature>
<gene>
    <name evidence="2" type="ORF">BDZ94DRAFT_1301574</name>
</gene>
<comment type="caution">
    <text evidence="2">The sequence shown here is derived from an EMBL/GenBank/DDBJ whole genome shotgun (WGS) entry which is preliminary data.</text>
</comment>
<sequence length="229" mass="24814">MIFLAMFHSLSVLILVTSATGNLVAKQAPTPPPSSPTLTFKIPPQVITCNSSTFSWDYSGPDLRMSLYITNGGVTQLDPPSLSFSPAPSPTTTRPLGAVPYFIALSAFEGLAPVRDTEFTWSSVAIPRGWYVLEAELRAANYTTRGAPFFVEESDDTSCLVVATPRPMSGAPRQFRLYSNKAGMLVGTFVLGPASFGVEQRFWSNNYVVGEKIICRGRGGITPHLKSVR</sequence>
<accession>A0A9P6CA60</accession>